<dbReference type="PANTHER" id="PTHR15502">
    <property type="entry name" value="CALCINEURIN-BINDING PROTEIN CABIN 1-RELATED"/>
    <property type="match status" value="1"/>
</dbReference>
<dbReference type="GO" id="GO:0005634">
    <property type="term" value="C:nucleus"/>
    <property type="evidence" value="ECO:0007669"/>
    <property type="project" value="UniProtKB-SubCell"/>
</dbReference>
<dbReference type="PANTHER" id="PTHR15502:SF7">
    <property type="entry name" value="CALCINEURIN-BINDING PROTEIN CABIN-1"/>
    <property type="match status" value="1"/>
</dbReference>
<evidence type="ECO:0000256" key="2">
    <source>
        <dbReference type="ARBA" id="ARBA00023242"/>
    </source>
</evidence>
<dbReference type="EMBL" id="QGKY02000246">
    <property type="protein sequence ID" value="KAF2586465.1"/>
    <property type="molecule type" value="Genomic_DNA"/>
</dbReference>
<name>A0A8S9JWP2_BRACR</name>
<comment type="subcellular location">
    <subcellularLocation>
        <location evidence="1">Nucleus</location>
    </subcellularLocation>
</comment>
<organism evidence="3">
    <name type="scientific">Brassica cretica</name>
    <name type="common">Mustard</name>
    <dbReference type="NCBI Taxonomy" id="69181"/>
    <lineage>
        <taxon>Eukaryota</taxon>
        <taxon>Viridiplantae</taxon>
        <taxon>Streptophyta</taxon>
        <taxon>Embryophyta</taxon>
        <taxon>Tracheophyta</taxon>
        <taxon>Spermatophyta</taxon>
        <taxon>Magnoliopsida</taxon>
        <taxon>eudicotyledons</taxon>
        <taxon>Gunneridae</taxon>
        <taxon>Pentapetalae</taxon>
        <taxon>rosids</taxon>
        <taxon>malvids</taxon>
        <taxon>Brassicales</taxon>
        <taxon>Brassicaceae</taxon>
        <taxon>Brassiceae</taxon>
        <taxon>Brassica</taxon>
    </lineage>
</organism>
<proteinExistence type="predicted"/>
<evidence type="ECO:0000256" key="1">
    <source>
        <dbReference type="ARBA" id="ARBA00004123"/>
    </source>
</evidence>
<evidence type="ECO:0000313" key="3">
    <source>
        <dbReference type="EMBL" id="KAF2586465.1"/>
    </source>
</evidence>
<sequence>MRNEYMSSFAVNIDFSFCRFLHQYIVSLELDNKVETLETINEKIRKRFKNPKLSNSFSAKVGRHASLAWCRALITSLASITPLVSSAESQAISPSFDFLENRRVLCVDLKSGFWNSSFENPSESQMLEAKWGPVLSKIKNVLVANKVSEENLEMANSLLKSCYNYFRETASVTLPSEINLYFALPRLATAGKLLPGTEGVEVIDVSTPRKLLLWAYTLFHGHCGSISQVVKYMEENTKVRKTSMFTILVSSPLPAKNRLYLFVKPTHLGYNSPIDLQTSKNEERSDNFISGYFGSIRLVTLVYSLHVLVVILQSFVISGNNEPEAAPRHVQVMVSDSLGGDSCGSTSAPV</sequence>
<comment type="caution">
    <text evidence="3">The sequence shown here is derived from an EMBL/GenBank/DDBJ whole genome shotgun (WGS) entry which is preliminary data.</text>
</comment>
<keyword evidence="2" id="KW-0539">Nucleus</keyword>
<gene>
    <name evidence="3" type="ORF">F2Q70_00034064</name>
</gene>
<reference evidence="3" key="1">
    <citation type="submission" date="2019-12" db="EMBL/GenBank/DDBJ databases">
        <title>Genome sequencing and annotation of Brassica cretica.</title>
        <authorList>
            <person name="Studholme D.J."/>
            <person name="Sarris P.F."/>
        </authorList>
    </citation>
    <scope>NUCLEOTIDE SEQUENCE</scope>
    <source>
        <strain evidence="3">PFS-102/07</strain>
        <tissue evidence="3">Leaf</tissue>
    </source>
</reference>
<dbReference type="GO" id="GO:0006325">
    <property type="term" value="P:chromatin organization"/>
    <property type="evidence" value="ECO:0007669"/>
    <property type="project" value="InterPro"/>
</dbReference>
<dbReference type="GO" id="GO:0031491">
    <property type="term" value="F:nucleosome binding"/>
    <property type="evidence" value="ECO:0007669"/>
    <property type="project" value="TreeGrafter"/>
</dbReference>
<protein>
    <submittedName>
        <fullName evidence="3">Uncharacterized protein</fullName>
    </submittedName>
</protein>
<dbReference type="AlphaFoldDB" id="A0A8S9JWP2"/>
<dbReference type="InterPro" id="IPR033053">
    <property type="entry name" value="Hir3/CABIN1"/>
</dbReference>
<accession>A0A8S9JWP2</accession>